<keyword evidence="3" id="KW-1185">Reference proteome</keyword>
<feature type="transmembrane region" description="Helical" evidence="1">
    <location>
        <begin position="79"/>
        <end position="100"/>
    </location>
</feature>
<name>A0A1I6TSQ8_9EURY</name>
<feature type="transmembrane region" description="Helical" evidence="1">
    <location>
        <begin position="22"/>
        <end position="41"/>
    </location>
</feature>
<feature type="transmembrane region" description="Helical" evidence="1">
    <location>
        <begin position="53"/>
        <end position="73"/>
    </location>
</feature>
<sequence>MATRKRPSTYVPMMNWTGSPEFHFLMVVFGVVMIGLGVRSYSHGRLSQSGLTFVLVASVGWIAYSIADAAAFLSLPNAISGLLTGVLSLLFIALFLYWGYTQRGTEGD</sequence>
<dbReference type="EMBL" id="FOZS01000003">
    <property type="protein sequence ID" value="SFS92180.1"/>
    <property type="molecule type" value="Genomic_DNA"/>
</dbReference>
<proteinExistence type="predicted"/>
<evidence type="ECO:0000313" key="3">
    <source>
        <dbReference type="Proteomes" id="UP000199199"/>
    </source>
</evidence>
<reference evidence="3" key="1">
    <citation type="submission" date="2016-10" db="EMBL/GenBank/DDBJ databases">
        <authorList>
            <person name="Varghese N."/>
            <person name="Submissions S."/>
        </authorList>
    </citation>
    <scope>NUCLEOTIDE SEQUENCE [LARGE SCALE GENOMIC DNA]</scope>
    <source>
        <strain evidence="3">DSM 22427</strain>
    </source>
</reference>
<keyword evidence="1" id="KW-0812">Transmembrane</keyword>
<accession>A0A1I6TSQ8</accession>
<evidence type="ECO:0000256" key="1">
    <source>
        <dbReference type="SAM" id="Phobius"/>
    </source>
</evidence>
<dbReference type="Proteomes" id="UP000199199">
    <property type="component" value="Unassembled WGS sequence"/>
</dbReference>
<organism evidence="2 3">
    <name type="scientific">Halostagnicola kamekurae</name>
    <dbReference type="NCBI Taxonomy" id="619731"/>
    <lineage>
        <taxon>Archaea</taxon>
        <taxon>Methanobacteriati</taxon>
        <taxon>Methanobacteriota</taxon>
        <taxon>Stenosarchaea group</taxon>
        <taxon>Halobacteria</taxon>
        <taxon>Halobacteriales</taxon>
        <taxon>Natrialbaceae</taxon>
        <taxon>Halostagnicola</taxon>
    </lineage>
</organism>
<gene>
    <name evidence="2" type="ORF">SAMN04488556_3390</name>
</gene>
<dbReference type="AlphaFoldDB" id="A0A1I6TSQ8"/>
<keyword evidence="1" id="KW-0472">Membrane</keyword>
<protein>
    <submittedName>
        <fullName evidence="2">Uncharacterized protein</fullName>
    </submittedName>
</protein>
<keyword evidence="1" id="KW-1133">Transmembrane helix</keyword>
<evidence type="ECO:0000313" key="2">
    <source>
        <dbReference type="EMBL" id="SFS92180.1"/>
    </source>
</evidence>